<proteinExistence type="predicted"/>
<sequence>MVGPPDLAWLAADMQPSGMFRVTGHTDADLSGVDRATGKLWLYPGPAIAAADRRLIGTTGWNG</sequence>
<keyword evidence="2" id="KW-1185">Reference proteome</keyword>
<protein>
    <submittedName>
        <fullName evidence="1">Uncharacterized protein</fullName>
    </submittedName>
</protein>
<reference evidence="1 2" key="1">
    <citation type="submission" date="2017-06" db="EMBL/GenBank/DDBJ databases">
        <authorList>
            <person name="Kim H.J."/>
            <person name="Triplett B.A."/>
        </authorList>
    </citation>
    <scope>NUCLEOTIDE SEQUENCE [LARGE SCALE GENOMIC DNA]</scope>
    <source>
        <strain evidence="1 2">DSM 44715</strain>
    </source>
</reference>
<dbReference type="EMBL" id="FZOR01000019">
    <property type="protein sequence ID" value="SNT20237.1"/>
    <property type="molecule type" value="Genomic_DNA"/>
</dbReference>
<dbReference type="Proteomes" id="UP000198318">
    <property type="component" value="Unassembled WGS sequence"/>
</dbReference>
<evidence type="ECO:0000313" key="1">
    <source>
        <dbReference type="EMBL" id="SNT20237.1"/>
    </source>
</evidence>
<gene>
    <name evidence="1" type="ORF">SAMN05443665_101929</name>
</gene>
<dbReference type="RefSeq" id="WP_089327619.1">
    <property type="nucleotide sequence ID" value="NZ_FZOR01000019.1"/>
</dbReference>
<organism evidence="1 2">
    <name type="scientific">Actinomadura meyerae</name>
    <dbReference type="NCBI Taxonomy" id="240840"/>
    <lineage>
        <taxon>Bacteria</taxon>
        <taxon>Bacillati</taxon>
        <taxon>Actinomycetota</taxon>
        <taxon>Actinomycetes</taxon>
        <taxon>Streptosporangiales</taxon>
        <taxon>Thermomonosporaceae</taxon>
        <taxon>Actinomadura</taxon>
    </lineage>
</organism>
<dbReference type="AlphaFoldDB" id="A0A239KPD4"/>
<evidence type="ECO:0000313" key="2">
    <source>
        <dbReference type="Proteomes" id="UP000198318"/>
    </source>
</evidence>
<accession>A0A239KPD4</accession>
<name>A0A239KPD4_9ACTN</name>